<protein>
    <submittedName>
        <fullName evidence="1">Uncharacterized protein</fullName>
    </submittedName>
</protein>
<dbReference type="EMBL" id="KN831777">
    <property type="protein sequence ID" value="KIM42518.1"/>
    <property type="molecule type" value="Genomic_DNA"/>
</dbReference>
<sequence>MTRQPGNTIPILKACLESPSRFLSHSENRCYMPHSQGSVFFVTLVITASPNRLPETKKSDRLDYPDDVSIIAIRAIRGAEILRGRSSKGRPVLDVASDGLSIRMLGKATDEGMEDSVQECVVRSIRPWVSEPFC</sequence>
<organism evidence="1 2">
    <name type="scientific">Hebeloma cylindrosporum</name>
    <dbReference type="NCBI Taxonomy" id="76867"/>
    <lineage>
        <taxon>Eukaryota</taxon>
        <taxon>Fungi</taxon>
        <taxon>Dikarya</taxon>
        <taxon>Basidiomycota</taxon>
        <taxon>Agaricomycotina</taxon>
        <taxon>Agaricomycetes</taxon>
        <taxon>Agaricomycetidae</taxon>
        <taxon>Agaricales</taxon>
        <taxon>Agaricineae</taxon>
        <taxon>Hymenogastraceae</taxon>
        <taxon>Hebeloma</taxon>
    </lineage>
</organism>
<reference evidence="2" key="2">
    <citation type="submission" date="2015-01" db="EMBL/GenBank/DDBJ databases">
        <title>Evolutionary Origins and Diversification of the Mycorrhizal Mutualists.</title>
        <authorList>
            <consortium name="DOE Joint Genome Institute"/>
            <consortium name="Mycorrhizal Genomics Consortium"/>
            <person name="Kohler A."/>
            <person name="Kuo A."/>
            <person name="Nagy L.G."/>
            <person name="Floudas D."/>
            <person name="Copeland A."/>
            <person name="Barry K.W."/>
            <person name="Cichocki N."/>
            <person name="Veneault-Fourrey C."/>
            <person name="LaButti K."/>
            <person name="Lindquist E.A."/>
            <person name="Lipzen A."/>
            <person name="Lundell T."/>
            <person name="Morin E."/>
            <person name="Murat C."/>
            <person name="Riley R."/>
            <person name="Ohm R."/>
            <person name="Sun H."/>
            <person name="Tunlid A."/>
            <person name="Henrissat B."/>
            <person name="Grigoriev I.V."/>
            <person name="Hibbett D.S."/>
            <person name="Martin F."/>
        </authorList>
    </citation>
    <scope>NUCLEOTIDE SEQUENCE [LARGE SCALE GENOMIC DNA]</scope>
    <source>
        <strain evidence="2">h7</strain>
    </source>
</reference>
<keyword evidence="2" id="KW-1185">Reference proteome</keyword>
<evidence type="ECO:0000313" key="1">
    <source>
        <dbReference type="EMBL" id="KIM42518.1"/>
    </source>
</evidence>
<dbReference type="Proteomes" id="UP000053424">
    <property type="component" value="Unassembled WGS sequence"/>
</dbReference>
<reference evidence="1 2" key="1">
    <citation type="submission" date="2014-04" db="EMBL/GenBank/DDBJ databases">
        <authorList>
            <consortium name="DOE Joint Genome Institute"/>
            <person name="Kuo A."/>
            <person name="Gay G."/>
            <person name="Dore J."/>
            <person name="Kohler A."/>
            <person name="Nagy L.G."/>
            <person name="Floudas D."/>
            <person name="Copeland A."/>
            <person name="Barry K.W."/>
            <person name="Cichocki N."/>
            <person name="Veneault-Fourrey C."/>
            <person name="LaButti K."/>
            <person name="Lindquist E.A."/>
            <person name="Lipzen A."/>
            <person name="Lundell T."/>
            <person name="Morin E."/>
            <person name="Murat C."/>
            <person name="Sun H."/>
            <person name="Tunlid A."/>
            <person name="Henrissat B."/>
            <person name="Grigoriev I.V."/>
            <person name="Hibbett D.S."/>
            <person name="Martin F."/>
            <person name="Nordberg H.P."/>
            <person name="Cantor M.N."/>
            <person name="Hua S.X."/>
        </authorList>
    </citation>
    <scope>NUCLEOTIDE SEQUENCE [LARGE SCALE GENOMIC DNA]</scope>
    <source>
        <strain evidence="2">h7</strain>
    </source>
</reference>
<evidence type="ECO:0000313" key="2">
    <source>
        <dbReference type="Proteomes" id="UP000053424"/>
    </source>
</evidence>
<name>A0A0C2XXX9_HEBCY</name>
<dbReference type="AlphaFoldDB" id="A0A0C2XXX9"/>
<accession>A0A0C2XXX9</accession>
<proteinExistence type="predicted"/>
<dbReference type="HOGENOM" id="CLU_1896473_0_0_1"/>
<gene>
    <name evidence="1" type="ORF">M413DRAFT_444249</name>
</gene>